<feature type="region of interest" description="Disordered" evidence="1">
    <location>
        <begin position="399"/>
        <end position="471"/>
    </location>
</feature>
<protein>
    <submittedName>
        <fullName evidence="2">Uncharacterized protein</fullName>
    </submittedName>
</protein>
<dbReference type="AlphaFoldDB" id="A0A5C3EXV4"/>
<reference evidence="2 3" key="1">
    <citation type="submission" date="2018-03" db="EMBL/GenBank/DDBJ databases">
        <authorList>
            <person name="Guldener U."/>
        </authorList>
    </citation>
    <scope>NUCLEOTIDE SEQUENCE [LARGE SCALE GENOMIC DNA]</scope>
    <source>
        <strain evidence="2 3">DAOM196992</strain>
    </source>
</reference>
<evidence type="ECO:0000313" key="2">
    <source>
        <dbReference type="EMBL" id="SPO37058.1"/>
    </source>
</evidence>
<feature type="region of interest" description="Disordered" evidence="1">
    <location>
        <begin position="652"/>
        <end position="706"/>
    </location>
</feature>
<accession>A0A5C3EXV4</accession>
<feature type="region of interest" description="Disordered" evidence="1">
    <location>
        <begin position="542"/>
        <end position="635"/>
    </location>
</feature>
<evidence type="ECO:0000256" key="1">
    <source>
        <dbReference type="SAM" id="MobiDB-lite"/>
    </source>
</evidence>
<feature type="region of interest" description="Disordered" evidence="1">
    <location>
        <begin position="1"/>
        <end position="72"/>
    </location>
</feature>
<feature type="region of interest" description="Disordered" evidence="1">
    <location>
        <begin position="500"/>
        <end position="523"/>
    </location>
</feature>
<feature type="compositionally biased region" description="Polar residues" evidence="1">
    <location>
        <begin position="597"/>
        <end position="608"/>
    </location>
</feature>
<organism evidence="2 3">
    <name type="scientific">Pseudozyma flocculosa</name>
    <dbReference type="NCBI Taxonomy" id="84751"/>
    <lineage>
        <taxon>Eukaryota</taxon>
        <taxon>Fungi</taxon>
        <taxon>Dikarya</taxon>
        <taxon>Basidiomycota</taxon>
        <taxon>Ustilaginomycotina</taxon>
        <taxon>Ustilaginomycetes</taxon>
        <taxon>Ustilaginales</taxon>
        <taxon>Ustilaginaceae</taxon>
        <taxon>Pseudozyma</taxon>
    </lineage>
</organism>
<sequence>MTPSLSTEFRAYSRPAPERLQLPPSRVKHHSRSSAYTSSGWPVGQAVPPPTSAATGHTDSSRSDTGWLATGGGAEALGMERREPNEAPRVKIVPAAKPTSARGPRPAVAIMELAHRPNDQGPHASPGEDREKATLRTCACMHATQGSHAAPPPPLQTSPERNASSYIGHYCNAASGCPDRRQKGARRLSSYAQQADVGRRYWTATASATATATADQRGALSPMTLRRTSLPSKVAAGTSVDRYRASSTSMSTSSKPPLKSLVDAQVSQRDGVTLPSTAFTLHAKPGVRATTTVVVVAAAASSMAGPTTPLKRGTISSSTHRSWPITSLRRATWSWHGQGGYLQESDGRRSIPIRRLRLQPPPPLLLRCQRMERGEDGAWATRRDAATVAVNVDGVPASTRRRRYQTASAEPRPGRVASVQAAPWSRNPNLPTPRAVTRQAGEPLAGFHRDDDGDGDKGTHDGVWNRAHGSHGRLHTAWVRGRMSAAEAPPFPRLSVVSTQPRLAGASPGSTSSNPGESERGGGRLFERRRHRRLGLAAAVVSQLPVSSQPSSRRSRRLVAAVVSSQPSSRRSRRLVAAALRHPHPTSGPPRPPLLSISRQPSAPSSPRLSGFHRPQLGVARTRPRPRTRTRTKTRTSFGPRFACTAILDDVPGGAWQGEERPSPRQAKPIEWRLGSRCSERPTIDGTSGASGAKGRRFCSTSSSSI</sequence>
<feature type="compositionally biased region" description="Basic and acidic residues" evidence="1">
    <location>
        <begin position="658"/>
        <end position="671"/>
    </location>
</feature>
<name>A0A5C3EXV4_9BASI</name>
<feature type="compositionally biased region" description="Basic and acidic residues" evidence="1">
    <location>
        <begin position="447"/>
        <end position="460"/>
    </location>
</feature>
<dbReference type="EMBL" id="OOIP01000006">
    <property type="protein sequence ID" value="SPO37058.1"/>
    <property type="molecule type" value="Genomic_DNA"/>
</dbReference>
<dbReference type="Proteomes" id="UP000323386">
    <property type="component" value="Unassembled WGS sequence"/>
</dbReference>
<evidence type="ECO:0000313" key="3">
    <source>
        <dbReference type="Proteomes" id="UP000323386"/>
    </source>
</evidence>
<feature type="compositionally biased region" description="Low complexity" evidence="1">
    <location>
        <begin position="542"/>
        <end position="580"/>
    </location>
</feature>
<feature type="compositionally biased region" description="Basic residues" evidence="1">
    <location>
        <begin position="622"/>
        <end position="634"/>
    </location>
</feature>
<keyword evidence="3" id="KW-1185">Reference proteome</keyword>
<gene>
    <name evidence="2" type="ORF">PSFLO_02530</name>
</gene>
<proteinExistence type="predicted"/>